<dbReference type="EMBL" id="GIFC01010115">
    <property type="protein sequence ID" value="MXU92198.1"/>
    <property type="molecule type" value="Transcribed_RNA"/>
</dbReference>
<protein>
    <submittedName>
        <fullName evidence="1">Putative secreted protein</fullName>
    </submittedName>
</protein>
<sequence length="130" mass="14505">MGIQPLFQALLLAQLHLDTAIFVQAEAVWPFLGHHGLLLLLGLVPGTLRMLELDERVLAFRGSIGAEGQAICGERGQETVCGDPAGRRVMRQEVIAECHVERTQGVERLGGRWRLPRCRSGRLFRFRVHA</sequence>
<reference evidence="1" key="1">
    <citation type="submission" date="2019-12" db="EMBL/GenBank/DDBJ databases">
        <title>An insight into the sialome of adult female Ixodes ricinus ticks feeding for 6 days.</title>
        <authorList>
            <person name="Perner J."/>
            <person name="Ribeiro J.M.C."/>
        </authorList>
    </citation>
    <scope>NUCLEOTIDE SEQUENCE</scope>
    <source>
        <strain evidence="1">Semi-engorged</strain>
        <tissue evidence="1">Salivary glands</tissue>
    </source>
</reference>
<dbReference type="AlphaFoldDB" id="A0A6B0US42"/>
<accession>A0A6B0US42</accession>
<name>A0A6B0US42_IXORI</name>
<evidence type="ECO:0000313" key="1">
    <source>
        <dbReference type="EMBL" id="MXU92198.1"/>
    </source>
</evidence>
<proteinExistence type="predicted"/>
<organism evidence="1">
    <name type="scientific">Ixodes ricinus</name>
    <name type="common">Common tick</name>
    <name type="synonym">Acarus ricinus</name>
    <dbReference type="NCBI Taxonomy" id="34613"/>
    <lineage>
        <taxon>Eukaryota</taxon>
        <taxon>Metazoa</taxon>
        <taxon>Ecdysozoa</taxon>
        <taxon>Arthropoda</taxon>
        <taxon>Chelicerata</taxon>
        <taxon>Arachnida</taxon>
        <taxon>Acari</taxon>
        <taxon>Parasitiformes</taxon>
        <taxon>Ixodida</taxon>
        <taxon>Ixodoidea</taxon>
        <taxon>Ixodidae</taxon>
        <taxon>Ixodinae</taxon>
        <taxon>Ixodes</taxon>
    </lineage>
</organism>